<sequence length="117" mass="13407">MSKRTTALIIVLIVLAAGLGAMYYQNMAREYYYGQVGKLANTDESKGNHDPDVYWYNIKGYNKQGKFRELHVGSYQGHKFTKGHYIKVGWSQHKGVISYEEVSRDQVPKQALSKINM</sequence>
<dbReference type="Pfam" id="PF06486">
    <property type="entry name" value="DUF1093"/>
    <property type="match status" value="1"/>
</dbReference>
<dbReference type="RefSeq" id="WP_035168003.1">
    <property type="nucleotide sequence ID" value="NZ_CP018906.1"/>
</dbReference>
<organism evidence="1 2">
    <name type="scientific">Lentilactobacillus curieae</name>
    <dbReference type="NCBI Taxonomy" id="1138822"/>
    <lineage>
        <taxon>Bacteria</taxon>
        <taxon>Bacillati</taxon>
        <taxon>Bacillota</taxon>
        <taxon>Bacilli</taxon>
        <taxon>Lactobacillales</taxon>
        <taxon>Lactobacillaceae</taxon>
        <taxon>Lentilactobacillus</taxon>
    </lineage>
</organism>
<reference evidence="1 2" key="1">
    <citation type="journal article" date="2015" name="Genome Announc.">
        <title>Genome Sequence of Lactobacillus curieae CCTCC M 2011381T, a Novel Producer of Gamma-aminobutyric Acid.</title>
        <authorList>
            <person name="Wang Y."/>
            <person name="Wang Y."/>
            <person name="Lang C."/>
            <person name="Wei D."/>
            <person name="Xu P."/>
            <person name="Xie J."/>
        </authorList>
    </citation>
    <scope>NUCLEOTIDE SEQUENCE [LARGE SCALE GENOMIC DNA]</scope>
    <source>
        <strain evidence="1 2">CCTCC M 2011381</strain>
    </source>
</reference>
<dbReference type="NCBIfam" id="TIGR01655">
    <property type="entry name" value="yxeA_fam"/>
    <property type="match status" value="1"/>
</dbReference>
<dbReference type="InterPro" id="IPR006542">
    <property type="entry name" value="DUF1093"/>
</dbReference>
<evidence type="ECO:0008006" key="3">
    <source>
        <dbReference type="Google" id="ProtNLM"/>
    </source>
</evidence>
<evidence type="ECO:0000313" key="1">
    <source>
        <dbReference type="EMBL" id="AQW21513.1"/>
    </source>
</evidence>
<proteinExistence type="predicted"/>
<evidence type="ECO:0000313" key="2">
    <source>
        <dbReference type="Proteomes" id="UP000030361"/>
    </source>
</evidence>
<dbReference type="KEGG" id="lcu:PL11_005980"/>
<gene>
    <name evidence="1" type="ORF">PL11_005980</name>
</gene>
<accession>A0A1S6QIU3</accession>
<keyword evidence="2" id="KW-1185">Reference proteome</keyword>
<dbReference type="EMBL" id="CP018906">
    <property type="protein sequence ID" value="AQW21513.1"/>
    <property type="molecule type" value="Genomic_DNA"/>
</dbReference>
<dbReference type="AlphaFoldDB" id="A0A1S6QIU3"/>
<dbReference type="eggNOG" id="COG5294">
    <property type="taxonomic scope" value="Bacteria"/>
</dbReference>
<dbReference type="SUPFAM" id="SSF159121">
    <property type="entry name" value="BC4932-like"/>
    <property type="match status" value="1"/>
</dbReference>
<dbReference type="OrthoDB" id="2299005at2"/>
<dbReference type="Gene3D" id="2.40.50.480">
    <property type="match status" value="1"/>
</dbReference>
<dbReference type="PANTHER" id="PTHR36433:SF2">
    <property type="entry name" value="YXEA FAMILY PROTEIN"/>
    <property type="match status" value="1"/>
</dbReference>
<dbReference type="InterPro" id="IPR036166">
    <property type="entry name" value="YxeA-like_sf"/>
</dbReference>
<protein>
    <recommendedName>
        <fullName evidence="3">YxeA family protein</fullName>
    </recommendedName>
</protein>
<name>A0A1S6QIU3_9LACO</name>
<dbReference type="PANTHER" id="PTHR36433">
    <property type="entry name" value="HYPOTHETICAL CYTOSOLIC PROTEIN"/>
    <property type="match status" value="1"/>
</dbReference>
<dbReference type="Proteomes" id="UP000030361">
    <property type="component" value="Chromosome"/>
</dbReference>